<feature type="compositionally biased region" description="Basic and acidic residues" evidence="1">
    <location>
        <begin position="48"/>
        <end position="58"/>
    </location>
</feature>
<comment type="caution">
    <text evidence="2">The sequence shown here is derived from an EMBL/GenBank/DDBJ whole genome shotgun (WGS) entry which is preliminary data.</text>
</comment>
<organism evidence="2 3">
    <name type="scientific">Streptomyces iconiensis</name>
    <dbReference type="NCBI Taxonomy" id="1384038"/>
    <lineage>
        <taxon>Bacteria</taxon>
        <taxon>Bacillati</taxon>
        <taxon>Actinomycetota</taxon>
        <taxon>Actinomycetes</taxon>
        <taxon>Kitasatosporales</taxon>
        <taxon>Streptomycetaceae</taxon>
        <taxon>Streptomyces</taxon>
    </lineage>
</organism>
<evidence type="ECO:0000313" key="3">
    <source>
        <dbReference type="Proteomes" id="UP001214441"/>
    </source>
</evidence>
<sequence length="58" mass="6069">MKPVVLAEGTDAIGRGIGRGIARVRHASQEVAITPGPQAASPAGVRQLPDRDREVLAR</sequence>
<dbReference type="RefSeq" id="WP_274043295.1">
    <property type="nucleotide sequence ID" value="NZ_JANCPR020000026.1"/>
</dbReference>
<proteinExistence type="predicted"/>
<gene>
    <name evidence="2" type="ORF">NMN56_024655</name>
</gene>
<dbReference type="Proteomes" id="UP001214441">
    <property type="component" value="Unassembled WGS sequence"/>
</dbReference>
<reference evidence="2 3" key="1">
    <citation type="submission" date="2023-05" db="EMBL/GenBank/DDBJ databases">
        <title>Streptantibioticus silvisoli sp. nov., acidotolerant actinomycetes 1 from pine litter.</title>
        <authorList>
            <person name="Swiecimska M."/>
            <person name="Golinska P."/>
            <person name="Sangal V."/>
            <person name="Wachnowicz B."/>
            <person name="Goodfellow M."/>
        </authorList>
    </citation>
    <scope>NUCLEOTIDE SEQUENCE [LARGE SCALE GENOMIC DNA]</scope>
    <source>
        <strain evidence="2 3">DSM 42109</strain>
    </source>
</reference>
<evidence type="ECO:0000256" key="1">
    <source>
        <dbReference type="SAM" id="MobiDB-lite"/>
    </source>
</evidence>
<protein>
    <submittedName>
        <fullName evidence="2">Uncharacterized protein</fullName>
    </submittedName>
</protein>
<keyword evidence="3" id="KW-1185">Reference proteome</keyword>
<feature type="region of interest" description="Disordered" evidence="1">
    <location>
        <begin position="31"/>
        <end position="58"/>
    </location>
</feature>
<evidence type="ECO:0000313" key="2">
    <source>
        <dbReference type="EMBL" id="MDJ1135093.1"/>
    </source>
</evidence>
<dbReference type="EMBL" id="JANCPR020000026">
    <property type="protein sequence ID" value="MDJ1135093.1"/>
    <property type="molecule type" value="Genomic_DNA"/>
</dbReference>
<accession>A0ABT7A183</accession>
<name>A0ABT7A183_9ACTN</name>